<protein>
    <submittedName>
        <fullName evidence="1">Uncharacterized protein</fullName>
    </submittedName>
</protein>
<evidence type="ECO:0000313" key="2">
    <source>
        <dbReference type="Proteomes" id="UP001498476"/>
    </source>
</evidence>
<keyword evidence="2" id="KW-1185">Reference proteome</keyword>
<dbReference type="Proteomes" id="UP001498476">
    <property type="component" value="Unassembled WGS sequence"/>
</dbReference>
<gene>
    <name evidence="1" type="ORF">QQX98_003628</name>
</gene>
<name>A0ABR1HDC0_9HYPO</name>
<comment type="caution">
    <text evidence="1">The sequence shown here is derived from an EMBL/GenBank/DDBJ whole genome shotgun (WGS) entry which is preliminary data.</text>
</comment>
<accession>A0ABR1HDC0</accession>
<evidence type="ECO:0000313" key="1">
    <source>
        <dbReference type="EMBL" id="KAK7418925.1"/>
    </source>
</evidence>
<sequence>MAALASTATATPIDLEARKTLQPAVVNVVAVTGTDIRFQTKKDVFVEFGKLTHIKNLPITELRVKGVKVSQSGIPVPNVDNVVCQRYLNEFGTRTGGDRFTKKSPILIDTNEVQLGWLLCYVVRN</sequence>
<reference evidence="1 2" key="1">
    <citation type="journal article" date="2025" name="Microbiol. Resour. Announc.">
        <title>Draft genome sequences for Neonectria magnoliae and Neonectria punicea, canker pathogens of Liriodendron tulipifera and Acer saccharum in West Virginia.</title>
        <authorList>
            <person name="Petronek H.M."/>
            <person name="Kasson M.T."/>
            <person name="Metheny A.M."/>
            <person name="Stauder C.M."/>
            <person name="Lovett B."/>
            <person name="Lynch S.C."/>
            <person name="Garnas J.R."/>
            <person name="Kasson L.R."/>
            <person name="Stajich J.E."/>
        </authorList>
    </citation>
    <scope>NUCLEOTIDE SEQUENCE [LARGE SCALE GENOMIC DNA]</scope>
    <source>
        <strain evidence="1 2">NRRL 64653</strain>
    </source>
</reference>
<organism evidence="1 2">
    <name type="scientific">Neonectria punicea</name>
    <dbReference type="NCBI Taxonomy" id="979145"/>
    <lineage>
        <taxon>Eukaryota</taxon>
        <taxon>Fungi</taxon>
        <taxon>Dikarya</taxon>
        <taxon>Ascomycota</taxon>
        <taxon>Pezizomycotina</taxon>
        <taxon>Sordariomycetes</taxon>
        <taxon>Hypocreomycetidae</taxon>
        <taxon>Hypocreales</taxon>
        <taxon>Nectriaceae</taxon>
        <taxon>Neonectria</taxon>
    </lineage>
</organism>
<proteinExistence type="predicted"/>
<dbReference type="EMBL" id="JAZAVJ010000042">
    <property type="protein sequence ID" value="KAK7418925.1"/>
    <property type="molecule type" value="Genomic_DNA"/>
</dbReference>